<dbReference type="RefSeq" id="WP_379192008.1">
    <property type="nucleotide sequence ID" value="NZ_JBHSOW010000124.1"/>
</dbReference>
<gene>
    <name evidence="2" type="ORF">ACFPYJ_30400</name>
</gene>
<evidence type="ECO:0000256" key="1">
    <source>
        <dbReference type="SAM" id="MobiDB-lite"/>
    </source>
</evidence>
<evidence type="ECO:0000313" key="3">
    <source>
        <dbReference type="Proteomes" id="UP001596047"/>
    </source>
</evidence>
<dbReference type="InterPro" id="IPR025945">
    <property type="entry name" value="DHHW"/>
</dbReference>
<dbReference type="Pfam" id="PF14286">
    <property type="entry name" value="DHHW"/>
    <property type="match status" value="1"/>
</dbReference>
<dbReference type="Proteomes" id="UP001596047">
    <property type="component" value="Unassembled WGS sequence"/>
</dbReference>
<keyword evidence="3" id="KW-1185">Reference proteome</keyword>
<name>A0ABW0W554_9BACL</name>
<evidence type="ECO:0000313" key="2">
    <source>
        <dbReference type="EMBL" id="MFC5653352.1"/>
    </source>
</evidence>
<accession>A0ABW0W554</accession>
<organism evidence="2 3">
    <name type="scientific">Paenibacillus solisilvae</name>
    <dbReference type="NCBI Taxonomy" id="2486751"/>
    <lineage>
        <taxon>Bacteria</taxon>
        <taxon>Bacillati</taxon>
        <taxon>Bacillota</taxon>
        <taxon>Bacilli</taxon>
        <taxon>Bacillales</taxon>
        <taxon>Paenibacillaceae</taxon>
        <taxon>Paenibacillus</taxon>
    </lineage>
</organism>
<protein>
    <submittedName>
        <fullName evidence="2">DHHW family protein</fullName>
    </submittedName>
</protein>
<sequence>MKLQVKLNLALFLIVIFGVAAVNLLRPHSQSVSELEQRSIQQAPAFTTERLFDGDFTREYDNYFSDNFTNRSSLVKVGADLKALKGFTDEDGASIFVQEGGDNMAVSLNGKTDSTGGKDTAGTQTDGKAESSAANTTKYLIFKDQAMTLFAYSAQAADEYAKVLNQFKAAIDPKIRVYSLLAPTSIEFSKNEKYKAMSDSQKAAFAHINKQLDPEIGQIDAYGALETHSDEYIYFRTDHHWTALGAYYAYTNFMKTIGKKEIPLSQYKSGTIEGYLGTAYKATLSDNLKSHPDRITYYTPFSKYEYFAYSSTNKALKRNVVDPAYAKKGNGFYAVFLDGDYPWGEITTGTNNGKRIAVIKDSYANTFIPFLLPHFEKIDIVDPRYYKGSLTDFMKKQQITDVLFLNNSTVARNTGIAKLIGGLLPADK</sequence>
<feature type="region of interest" description="Disordered" evidence="1">
    <location>
        <begin position="109"/>
        <end position="129"/>
    </location>
</feature>
<reference evidence="3" key="1">
    <citation type="journal article" date="2019" name="Int. J. Syst. Evol. Microbiol.">
        <title>The Global Catalogue of Microorganisms (GCM) 10K type strain sequencing project: providing services to taxonomists for standard genome sequencing and annotation.</title>
        <authorList>
            <consortium name="The Broad Institute Genomics Platform"/>
            <consortium name="The Broad Institute Genome Sequencing Center for Infectious Disease"/>
            <person name="Wu L."/>
            <person name="Ma J."/>
        </authorList>
    </citation>
    <scope>NUCLEOTIDE SEQUENCE [LARGE SCALE GENOMIC DNA]</scope>
    <source>
        <strain evidence="3">CGMCC 1.3240</strain>
    </source>
</reference>
<proteinExistence type="predicted"/>
<comment type="caution">
    <text evidence="2">The sequence shown here is derived from an EMBL/GenBank/DDBJ whole genome shotgun (WGS) entry which is preliminary data.</text>
</comment>
<dbReference type="EMBL" id="JBHSOW010000124">
    <property type="protein sequence ID" value="MFC5653352.1"/>
    <property type="molecule type" value="Genomic_DNA"/>
</dbReference>